<evidence type="ECO:0000256" key="13">
    <source>
        <dbReference type="ARBA" id="ARBA00023316"/>
    </source>
</evidence>
<dbReference type="Pfam" id="PF00905">
    <property type="entry name" value="Transpeptidase"/>
    <property type="match status" value="1"/>
</dbReference>
<dbReference type="InterPro" id="IPR050515">
    <property type="entry name" value="Beta-lactam/transpept"/>
</dbReference>
<dbReference type="GO" id="GO:0008360">
    <property type="term" value="P:regulation of cell shape"/>
    <property type="evidence" value="ECO:0007669"/>
    <property type="project" value="UniProtKB-KW"/>
</dbReference>
<proteinExistence type="predicted"/>
<keyword evidence="4" id="KW-0997">Cell inner membrane</keyword>
<keyword evidence="6" id="KW-0645">Protease</keyword>
<dbReference type="GO" id="GO:0008658">
    <property type="term" value="F:penicillin binding"/>
    <property type="evidence" value="ECO:0007669"/>
    <property type="project" value="InterPro"/>
</dbReference>
<evidence type="ECO:0000256" key="10">
    <source>
        <dbReference type="ARBA" id="ARBA00022984"/>
    </source>
</evidence>
<sequence length="601" mass="67179">MNEDRRIIVQLLIAGVALLFAGKLLFIQVLDDDYKLAAQNNVMKKFIDYPLRGMMTSRDGELLVVNNPVYDITVVAKEFRNSDTLALAKVMGIEMEEMRGKLDKLKKARSFSWVKPQVLFKQLSPEEFAKIEVYLDDFSGIYVSPRTVRGYQYPYSANSLGYIGEITDRQIKRDTTNYYKAGDYIGRNGIESTYEEHLRGQRGISFKMVNVRGIVKGSFQDGEYDTLSVPGNNLTTTLDLDLQAYAEKLMEGKIGSLVAIEPSSGEILAIVSAPDYDPSLLSGRSFGKNMGVLQKDSLKPLFNRPIMAAYPPGSIFKVLQSLVALQEGVIAPGEFIYCDNKLIGDHAPPGRYDTRRALKYSSNNFYVKVFREVLNQRVDDNTFVDSRLGLDKWVTYMSRFGLGSKLGIDLPGEKSGFIPNSAFYDRYYGRNRWKASNVHSLAIGQGEILVTPIQMANMAALVANRGYFYTPHLIKDIGGQGPLEKYLEKHETGIQSQYFDEVIAGMEEVIQGTATRAYIKDLPIAGKTGTVQNPHGPDHSVFMAFAPVEQPKIAISVYVENAGWGGRAATAIAGLMLEKYVKGEISRPYMEKYVLKGDFLY</sequence>
<dbReference type="GO" id="GO:0009002">
    <property type="term" value="F:serine-type D-Ala-D-Ala carboxypeptidase activity"/>
    <property type="evidence" value="ECO:0007669"/>
    <property type="project" value="InterPro"/>
</dbReference>
<evidence type="ECO:0000256" key="14">
    <source>
        <dbReference type="SAM" id="Phobius"/>
    </source>
</evidence>
<gene>
    <name evidence="17" type="ORF">PEDI_07030</name>
</gene>
<evidence type="ECO:0000259" key="16">
    <source>
        <dbReference type="Pfam" id="PF03717"/>
    </source>
</evidence>
<keyword evidence="13" id="KW-0961">Cell wall biogenesis/degradation</keyword>
<name>A0AAN4VW58_9BACT</name>
<dbReference type="Gene3D" id="3.90.1310.10">
    <property type="entry name" value="Penicillin-binding protein 2a (Domain 2)"/>
    <property type="match status" value="1"/>
</dbReference>
<feature type="transmembrane region" description="Helical" evidence="14">
    <location>
        <begin position="7"/>
        <end position="30"/>
    </location>
</feature>
<dbReference type="GO" id="GO:0006508">
    <property type="term" value="P:proteolysis"/>
    <property type="evidence" value="ECO:0007669"/>
    <property type="project" value="UniProtKB-KW"/>
</dbReference>
<keyword evidence="3" id="KW-1003">Cell membrane</keyword>
<evidence type="ECO:0000256" key="7">
    <source>
        <dbReference type="ARBA" id="ARBA00022692"/>
    </source>
</evidence>
<dbReference type="AlphaFoldDB" id="A0AAN4VW58"/>
<feature type="domain" description="Penicillin-binding protein dimerisation" evidence="16">
    <location>
        <begin position="49"/>
        <end position="214"/>
    </location>
</feature>
<dbReference type="Pfam" id="PF03717">
    <property type="entry name" value="PBP_dimer"/>
    <property type="match status" value="1"/>
</dbReference>
<reference evidence="17 18" key="1">
    <citation type="submission" date="2021-12" db="EMBL/GenBank/DDBJ databases">
        <title>Genome sequencing of bacteria with rrn-lacking chromosome and rrn-plasmid.</title>
        <authorList>
            <person name="Anda M."/>
            <person name="Iwasaki W."/>
        </authorList>
    </citation>
    <scope>NUCLEOTIDE SEQUENCE [LARGE SCALE GENOMIC DNA]</scope>
    <source>
        <strain evidence="17 18">NBRC 15940</strain>
    </source>
</reference>
<evidence type="ECO:0000256" key="12">
    <source>
        <dbReference type="ARBA" id="ARBA00023136"/>
    </source>
</evidence>
<keyword evidence="11 14" id="KW-1133">Transmembrane helix</keyword>
<evidence type="ECO:0000256" key="11">
    <source>
        <dbReference type="ARBA" id="ARBA00022989"/>
    </source>
</evidence>
<dbReference type="InterPro" id="IPR036138">
    <property type="entry name" value="PBP_dimer_sf"/>
</dbReference>
<dbReference type="Gene3D" id="3.40.710.10">
    <property type="entry name" value="DD-peptidase/beta-lactamase superfamily"/>
    <property type="match status" value="1"/>
</dbReference>
<keyword evidence="18" id="KW-1185">Reference proteome</keyword>
<keyword evidence="5" id="KW-0121">Carboxypeptidase</keyword>
<dbReference type="PANTHER" id="PTHR30627">
    <property type="entry name" value="PEPTIDOGLYCAN D,D-TRANSPEPTIDASE"/>
    <property type="match status" value="1"/>
</dbReference>
<evidence type="ECO:0000256" key="4">
    <source>
        <dbReference type="ARBA" id="ARBA00022519"/>
    </source>
</evidence>
<dbReference type="GO" id="GO:0071972">
    <property type="term" value="F:peptidoglycan L,D-transpeptidase activity"/>
    <property type="evidence" value="ECO:0007669"/>
    <property type="project" value="TreeGrafter"/>
</dbReference>
<evidence type="ECO:0000256" key="9">
    <source>
        <dbReference type="ARBA" id="ARBA00022960"/>
    </source>
</evidence>
<comment type="caution">
    <text evidence="17">The sequence shown here is derived from an EMBL/GenBank/DDBJ whole genome shotgun (WGS) entry which is preliminary data.</text>
</comment>
<dbReference type="InterPro" id="IPR001460">
    <property type="entry name" value="PCN-bd_Tpept"/>
</dbReference>
<dbReference type="GO" id="GO:0009252">
    <property type="term" value="P:peptidoglycan biosynthetic process"/>
    <property type="evidence" value="ECO:0007669"/>
    <property type="project" value="UniProtKB-KW"/>
</dbReference>
<dbReference type="Proteomes" id="UP001310022">
    <property type="component" value="Unassembled WGS sequence"/>
</dbReference>
<dbReference type="SUPFAM" id="SSF56601">
    <property type="entry name" value="beta-lactamase/transpeptidase-like"/>
    <property type="match status" value="1"/>
</dbReference>
<dbReference type="Gene3D" id="3.30.1390.30">
    <property type="entry name" value="Penicillin-binding protein 2a, domain 3"/>
    <property type="match status" value="1"/>
</dbReference>
<evidence type="ECO:0000256" key="3">
    <source>
        <dbReference type="ARBA" id="ARBA00022475"/>
    </source>
</evidence>
<dbReference type="NCBIfam" id="TIGR03423">
    <property type="entry name" value="pbp2_mrdA"/>
    <property type="match status" value="1"/>
</dbReference>
<evidence type="ECO:0000259" key="15">
    <source>
        <dbReference type="Pfam" id="PF00905"/>
    </source>
</evidence>
<protein>
    <submittedName>
        <fullName evidence="17">Penicillin-binding protein 2</fullName>
    </submittedName>
</protein>
<keyword evidence="10" id="KW-0573">Peptidoglycan synthesis</keyword>
<evidence type="ECO:0000256" key="5">
    <source>
        <dbReference type="ARBA" id="ARBA00022645"/>
    </source>
</evidence>
<evidence type="ECO:0000256" key="2">
    <source>
        <dbReference type="ARBA" id="ARBA00004236"/>
    </source>
</evidence>
<evidence type="ECO:0000256" key="8">
    <source>
        <dbReference type="ARBA" id="ARBA00022801"/>
    </source>
</evidence>
<dbReference type="InterPro" id="IPR017790">
    <property type="entry name" value="Penicillin-binding_protein_2"/>
</dbReference>
<keyword evidence="7 14" id="KW-0812">Transmembrane</keyword>
<comment type="subcellular location">
    <subcellularLocation>
        <location evidence="2">Cell membrane</location>
    </subcellularLocation>
    <subcellularLocation>
        <location evidence="1">Membrane</location>
        <topology evidence="1">Single-pass membrane protein</topology>
    </subcellularLocation>
</comment>
<dbReference type="EMBL" id="BQKE01000001">
    <property type="protein sequence ID" value="GJM60151.1"/>
    <property type="molecule type" value="Genomic_DNA"/>
</dbReference>
<organism evidence="17 18">
    <name type="scientific">Persicobacter diffluens</name>
    <dbReference type="NCBI Taxonomy" id="981"/>
    <lineage>
        <taxon>Bacteria</taxon>
        <taxon>Pseudomonadati</taxon>
        <taxon>Bacteroidota</taxon>
        <taxon>Cytophagia</taxon>
        <taxon>Cytophagales</taxon>
        <taxon>Persicobacteraceae</taxon>
        <taxon>Persicobacter</taxon>
    </lineage>
</organism>
<dbReference type="InterPro" id="IPR012338">
    <property type="entry name" value="Beta-lactam/transpept-like"/>
</dbReference>
<dbReference type="GO" id="GO:0071555">
    <property type="term" value="P:cell wall organization"/>
    <property type="evidence" value="ECO:0007669"/>
    <property type="project" value="UniProtKB-KW"/>
</dbReference>
<dbReference type="RefSeq" id="WP_338236003.1">
    <property type="nucleotide sequence ID" value="NZ_BQKE01000001.1"/>
</dbReference>
<evidence type="ECO:0000256" key="1">
    <source>
        <dbReference type="ARBA" id="ARBA00004167"/>
    </source>
</evidence>
<accession>A0AAN4VW58</accession>
<feature type="domain" description="Penicillin-binding protein transpeptidase" evidence="15">
    <location>
        <begin position="255"/>
        <end position="574"/>
    </location>
</feature>
<dbReference type="InterPro" id="IPR005311">
    <property type="entry name" value="PBP_dimer"/>
</dbReference>
<evidence type="ECO:0000313" key="17">
    <source>
        <dbReference type="EMBL" id="GJM60151.1"/>
    </source>
</evidence>
<dbReference type="SUPFAM" id="SSF56519">
    <property type="entry name" value="Penicillin binding protein dimerisation domain"/>
    <property type="match status" value="1"/>
</dbReference>
<evidence type="ECO:0000256" key="6">
    <source>
        <dbReference type="ARBA" id="ARBA00022670"/>
    </source>
</evidence>
<keyword evidence="9" id="KW-0133">Cell shape</keyword>
<evidence type="ECO:0000313" key="18">
    <source>
        <dbReference type="Proteomes" id="UP001310022"/>
    </source>
</evidence>
<dbReference type="GO" id="GO:0005886">
    <property type="term" value="C:plasma membrane"/>
    <property type="evidence" value="ECO:0007669"/>
    <property type="project" value="UniProtKB-SubCell"/>
</dbReference>
<keyword evidence="12 14" id="KW-0472">Membrane</keyword>
<keyword evidence="8" id="KW-0378">Hydrolase</keyword>
<dbReference type="PANTHER" id="PTHR30627:SF2">
    <property type="entry name" value="PEPTIDOGLYCAN D,D-TRANSPEPTIDASE MRDA"/>
    <property type="match status" value="1"/>
</dbReference>